<name>A0A9J7BXI1_9BACT</name>
<dbReference type="InterPro" id="IPR001466">
    <property type="entry name" value="Beta-lactam-related"/>
</dbReference>
<accession>A0A9J7BXI1</accession>
<evidence type="ECO:0000259" key="2">
    <source>
        <dbReference type="Pfam" id="PF00144"/>
    </source>
</evidence>
<dbReference type="PANTHER" id="PTHR43283">
    <property type="entry name" value="BETA-LACTAMASE-RELATED"/>
    <property type="match status" value="1"/>
</dbReference>
<dbReference type="AlphaFoldDB" id="A0A9J7BXI1"/>
<evidence type="ECO:0000313" key="4">
    <source>
        <dbReference type="Proteomes" id="UP001059380"/>
    </source>
</evidence>
<gene>
    <name evidence="3" type="ORF">MOP44_08065</name>
</gene>
<feature type="chain" id="PRO_5039899805" evidence="1">
    <location>
        <begin position="24"/>
        <end position="443"/>
    </location>
</feature>
<dbReference type="Proteomes" id="UP001059380">
    <property type="component" value="Chromosome"/>
</dbReference>
<keyword evidence="4" id="KW-1185">Reference proteome</keyword>
<evidence type="ECO:0000313" key="3">
    <source>
        <dbReference type="EMBL" id="UWZ85885.1"/>
    </source>
</evidence>
<organism evidence="3 4">
    <name type="scientific">Occallatibacter riparius</name>
    <dbReference type="NCBI Taxonomy" id="1002689"/>
    <lineage>
        <taxon>Bacteria</taxon>
        <taxon>Pseudomonadati</taxon>
        <taxon>Acidobacteriota</taxon>
        <taxon>Terriglobia</taxon>
        <taxon>Terriglobales</taxon>
        <taxon>Acidobacteriaceae</taxon>
        <taxon>Occallatibacter</taxon>
    </lineage>
</organism>
<keyword evidence="1" id="KW-0732">Signal</keyword>
<dbReference type="Pfam" id="PF00144">
    <property type="entry name" value="Beta-lactamase"/>
    <property type="match status" value="1"/>
</dbReference>
<dbReference type="InterPro" id="IPR050789">
    <property type="entry name" value="Diverse_Enzym_Activities"/>
</dbReference>
<protein>
    <submittedName>
        <fullName evidence="3">Beta-lactamase family protein</fullName>
    </submittedName>
</protein>
<evidence type="ECO:0000256" key="1">
    <source>
        <dbReference type="SAM" id="SignalP"/>
    </source>
</evidence>
<dbReference type="KEGG" id="orp:MOP44_08065"/>
<feature type="signal peptide" evidence="1">
    <location>
        <begin position="1"/>
        <end position="23"/>
    </location>
</feature>
<dbReference type="InterPro" id="IPR012338">
    <property type="entry name" value="Beta-lactam/transpept-like"/>
</dbReference>
<dbReference type="SUPFAM" id="SSF56601">
    <property type="entry name" value="beta-lactamase/transpeptidase-like"/>
    <property type="match status" value="1"/>
</dbReference>
<reference evidence="3" key="1">
    <citation type="submission" date="2021-04" db="EMBL/GenBank/DDBJ databases">
        <title>Phylogenetic analysis of Acidobacteriaceae.</title>
        <authorList>
            <person name="Qiu L."/>
            <person name="Zhang Q."/>
        </authorList>
    </citation>
    <scope>NUCLEOTIDE SEQUENCE</scope>
    <source>
        <strain evidence="3">DSM 25168</strain>
    </source>
</reference>
<sequence>MPSRFIRAAALAPVLFAASFTSAQKPAGAPRHNLDMTLAKPESVGFDSQRLERLHAVMQKAVDDKKLAGVVTILARHGKVADYRTYGTRDMASNTPMTKDTIFRDYSMTKPVTAVAMMVLFEEGKWLPNDPIAKYIPEFAHLKVYAGKNDDGTPKLVDPDHQPTMAELMSHTAGFTYGLFGNTPVDKMVRDAKLFESKNLQEFIDKTATLPLLYQPGKGWTYSISMDIEGYIVEKLSGQSLPDFYRDHIYQPLGMKDAGFYVPKEKWQRFATVYYHDPKTGGLTTESNGGVNFRPFNEQPPMPSGGGGMVSTAEDYYRFAQMLGDQGELNGHRILAPATVKLMTTNHVPEPLMTMGFGIGSQQIRPGFGYGYNGAVEYDPHLANLPDGKGTYLWDGAAGTWFWVDPTNDIVFVGMIQRIGGGEPNVQYLSRSLVYQALTDPSK</sequence>
<feature type="domain" description="Beta-lactamase-related" evidence="2">
    <location>
        <begin position="56"/>
        <end position="421"/>
    </location>
</feature>
<dbReference type="RefSeq" id="WP_260795506.1">
    <property type="nucleotide sequence ID" value="NZ_CP093313.1"/>
</dbReference>
<dbReference type="PANTHER" id="PTHR43283:SF3">
    <property type="entry name" value="BETA-LACTAMASE FAMILY PROTEIN (AFU_ORTHOLOGUE AFUA_5G07500)"/>
    <property type="match status" value="1"/>
</dbReference>
<dbReference type="EMBL" id="CP093313">
    <property type="protein sequence ID" value="UWZ85885.1"/>
    <property type="molecule type" value="Genomic_DNA"/>
</dbReference>
<dbReference type="Gene3D" id="3.40.710.10">
    <property type="entry name" value="DD-peptidase/beta-lactamase superfamily"/>
    <property type="match status" value="1"/>
</dbReference>
<proteinExistence type="predicted"/>